<dbReference type="EMBL" id="JBEPMB010000005">
    <property type="protein sequence ID" value="MET3615042.1"/>
    <property type="molecule type" value="Genomic_DNA"/>
</dbReference>
<sequence>MHIYRLIPAAGPEDPNWSLSPCQGEVVVRAKSSGDARIVATEAEADFPENRAKPAEGVSTANASAFRNEKLYTVIEDISGRYSGDGPRAILSGSFDHKVILPLVARDP</sequence>
<protein>
    <submittedName>
        <fullName evidence="1">Uncharacterized protein</fullName>
    </submittedName>
</protein>
<gene>
    <name evidence="1" type="ORF">ABID16_003385</name>
</gene>
<dbReference type="RefSeq" id="WP_354557525.1">
    <property type="nucleotide sequence ID" value="NZ_JBEPMB010000005.1"/>
</dbReference>
<proteinExistence type="predicted"/>
<evidence type="ECO:0000313" key="1">
    <source>
        <dbReference type="EMBL" id="MET3615042.1"/>
    </source>
</evidence>
<dbReference type="Proteomes" id="UP001549047">
    <property type="component" value="Unassembled WGS sequence"/>
</dbReference>
<name>A0ABV2J2R2_9HYPH</name>
<accession>A0ABV2J2R2</accession>
<keyword evidence="2" id="KW-1185">Reference proteome</keyword>
<organism evidence="1 2">
    <name type="scientific">Rhizobium aquaticum</name>
    <dbReference type="NCBI Taxonomy" id="1549636"/>
    <lineage>
        <taxon>Bacteria</taxon>
        <taxon>Pseudomonadati</taxon>
        <taxon>Pseudomonadota</taxon>
        <taxon>Alphaproteobacteria</taxon>
        <taxon>Hyphomicrobiales</taxon>
        <taxon>Rhizobiaceae</taxon>
        <taxon>Rhizobium/Agrobacterium group</taxon>
        <taxon>Rhizobium</taxon>
    </lineage>
</organism>
<evidence type="ECO:0000313" key="2">
    <source>
        <dbReference type="Proteomes" id="UP001549047"/>
    </source>
</evidence>
<reference evidence="1 2" key="1">
    <citation type="submission" date="2024-06" db="EMBL/GenBank/DDBJ databases">
        <title>Genomic Encyclopedia of Type Strains, Phase IV (KMG-IV): sequencing the most valuable type-strain genomes for metagenomic binning, comparative biology and taxonomic classification.</title>
        <authorList>
            <person name="Goeker M."/>
        </authorList>
    </citation>
    <scope>NUCLEOTIDE SEQUENCE [LARGE SCALE GENOMIC DNA]</scope>
    <source>
        <strain evidence="1 2">DSM 29780</strain>
    </source>
</reference>
<comment type="caution">
    <text evidence="1">The sequence shown here is derived from an EMBL/GenBank/DDBJ whole genome shotgun (WGS) entry which is preliminary data.</text>
</comment>